<evidence type="ECO:0000313" key="1">
    <source>
        <dbReference type="EMBL" id="CAJ0945943.1"/>
    </source>
</evidence>
<evidence type="ECO:0000313" key="2">
    <source>
        <dbReference type="Proteomes" id="UP001176940"/>
    </source>
</evidence>
<gene>
    <name evidence="1" type="ORF">RIMI_LOCUS11066661</name>
</gene>
<organism evidence="1 2">
    <name type="scientific">Ranitomeya imitator</name>
    <name type="common">mimic poison frog</name>
    <dbReference type="NCBI Taxonomy" id="111125"/>
    <lineage>
        <taxon>Eukaryota</taxon>
        <taxon>Metazoa</taxon>
        <taxon>Chordata</taxon>
        <taxon>Craniata</taxon>
        <taxon>Vertebrata</taxon>
        <taxon>Euteleostomi</taxon>
        <taxon>Amphibia</taxon>
        <taxon>Batrachia</taxon>
        <taxon>Anura</taxon>
        <taxon>Neobatrachia</taxon>
        <taxon>Hyloidea</taxon>
        <taxon>Dendrobatidae</taxon>
        <taxon>Dendrobatinae</taxon>
        <taxon>Ranitomeya</taxon>
    </lineage>
</organism>
<comment type="caution">
    <text evidence="1">The sequence shown here is derived from an EMBL/GenBank/DDBJ whole genome shotgun (WGS) entry which is preliminary data.</text>
</comment>
<keyword evidence="2" id="KW-1185">Reference proteome</keyword>
<reference evidence="1" key="1">
    <citation type="submission" date="2023-07" db="EMBL/GenBank/DDBJ databases">
        <authorList>
            <person name="Stuckert A."/>
        </authorList>
    </citation>
    <scope>NUCLEOTIDE SEQUENCE</scope>
</reference>
<proteinExistence type="predicted"/>
<dbReference type="EMBL" id="CAUEEQ010024595">
    <property type="protein sequence ID" value="CAJ0945943.1"/>
    <property type="molecule type" value="Genomic_DNA"/>
</dbReference>
<accession>A0ABN9LMP0</accession>
<protein>
    <submittedName>
        <fullName evidence="1">Uncharacterized protein</fullName>
    </submittedName>
</protein>
<sequence>MNYLDFPWGEDHVPEHWHEIVVDNINMEHLETELIIIEGEDKHLVVENREDIVTRLRKARLESSYKSLGGDTHMLSLSLDAAVGYGSYSLSRSVGENVDFSSDGG</sequence>
<dbReference type="Proteomes" id="UP001176940">
    <property type="component" value="Unassembled WGS sequence"/>
</dbReference>
<name>A0ABN9LMP0_9NEOB</name>